<dbReference type="EMBL" id="QHCT01000001">
    <property type="protein sequence ID" value="RHX92581.1"/>
    <property type="molecule type" value="Genomic_DNA"/>
</dbReference>
<protein>
    <submittedName>
        <fullName evidence="1">Uncharacterized protein</fullName>
    </submittedName>
</protein>
<evidence type="ECO:0000313" key="1">
    <source>
        <dbReference type="EMBL" id="RHX92581.1"/>
    </source>
</evidence>
<reference evidence="2" key="1">
    <citation type="submission" date="2018-05" db="EMBL/GenBank/DDBJ databases">
        <title>Leptospira yasudae sp. nov. and Leptospira stimsonii sp. nov., two pathogenic species of the genus Leptospira isolated from environmental sources.</title>
        <authorList>
            <person name="Casanovas-Massana A."/>
            <person name="Hamond C."/>
            <person name="Santos L.A."/>
            <person name="Hacker K.P."/>
            <person name="Balassiano I."/>
            <person name="Medeiros M.A."/>
            <person name="Reis M.G."/>
            <person name="Ko A.I."/>
            <person name="Wunder E.A."/>
        </authorList>
    </citation>
    <scope>NUCLEOTIDE SEQUENCE [LARGE SCALE GENOMIC DNA]</scope>
    <source>
        <strain evidence="2">Yale</strain>
    </source>
</reference>
<comment type="caution">
    <text evidence="1">The sequence shown here is derived from an EMBL/GenBank/DDBJ whole genome shotgun (WGS) entry which is preliminary data.</text>
</comment>
<dbReference type="AlphaFoldDB" id="A0A396ZBB9"/>
<accession>A0A396ZBB9</accession>
<name>A0A396ZBB9_9LEPT</name>
<dbReference type="Proteomes" id="UP000265798">
    <property type="component" value="Unassembled WGS sequence"/>
</dbReference>
<evidence type="ECO:0000313" key="2">
    <source>
        <dbReference type="Proteomes" id="UP000265798"/>
    </source>
</evidence>
<sequence>MCEVDRRKGIFFPKAPTGLSALINKLKLRVKKRRTETINLLIPHRSLARRKINVLLFYDP</sequence>
<proteinExistence type="predicted"/>
<gene>
    <name evidence="1" type="ORF">DLM75_05225</name>
</gene>
<organism evidence="1 2">
    <name type="scientific">Leptospira stimsonii</name>
    <dbReference type="NCBI Taxonomy" id="2202203"/>
    <lineage>
        <taxon>Bacteria</taxon>
        <taxon>Pseudomonadati</taxon>
        <taxon>Spirochaetota</taxon>
        <taxon>Spirochaetia</taxon>
        <taxon>Leptospirales</taxon>
        <taxon>Leptospiraceae</taxon>
        <taxon>Leptospira</taxon>
    </lineage>
</organism>